<sequence>MPSMACRPARNPGTSPSRARHPASSPSWRRPQSPSAPRAVASAATVVLEITTSRSRTISAASPSATATCSAPTPPPNTQKPAPPFMSALRTMSRGPPSAQVPARMISTPREAARAASTDRTKTAWGHATGPQTARARRKVGAPAPQTDAKSNKSRDSPSERGGDGGKNERESGGSGEEADGDAGGGRRGGAVTPTSATYGGEGRGSWGTAGVVAVTVGARGEGSRAALKRESSS</sequence>
<keyword evidence="3" id="KW-1185">Reference proteome</keyword>
<feature type="compositionally biased region" description="Low complexity" evidence="1">
    <location>
        <begin position="22"/>
        <end position="40"/>
    </location>
</feature>
<gene>
    <name evidence="2" type="ORF">BU14_0058s0088</name>
</gene>
<reference evidence="2 3" key="1">
    <citation type="submission" date="2017-03" db="EMBL/GenBank/DDBJ databases">
        <title>WGS assembly of Porphyra umbilicalis.</title>
        <authorList>
            <person name="Brawley S.H."/>
            <person name="Blouin N.A."/>
            <person name="Ficko-Blean E."/>
            <person name="Wheeler G.L."/>
            <person name="Lohr M."/>
            <person name="Goodson H.V."/>
            <person name="Jenkins J.W."/>
            <person name="Blaby-Haas C.E."/>
            <person name="Helliwell K.E."/>
            <person name="Chan C."/>
            <person name="Marriage T."/>
            <person name="Bhattacharya D."/>
            <person name="Klein A.S."/>
            <person name="Badis Y."/>
            <person name="Brodie J."/>
            <person name="Cao Y."/>
            <person name="Collen J."/>
            <person name="Dittami S.M."/>
            <person name="Gachon C.M."/>
            <person name="Green B.R."/>
            <person name="Karpowicz S."/>
            <person name="Kim J.W."/>
            <person name="Kudahl U."/>
            <person name="Lin S."/>
            <person name="Michel G."/>
            <person name="Mittag M."/>
            <person name="Olson B.J."/>
            <person name="Pangilinan J."/>
            <person name="Peng Y."/>
            <person name="Qiu H."/>
            <person name="Shu S."/>
            <person name="Singer J.T."/>
            <person name="Smith A.G."/>
            <person name="Sprecher B.N."/>
            <person name="Wagner V."/>
            <person name="Wang W."/>
            <person name="Wang Z.-Y."/>
            <person name="Yan J."/>
            <person name="Yarish C."/>
            <person name="Zoeuner-Riek S."/>
            <person name="Zhuang Y."/>
            <person name="Zou Y."/>
            <person name="Lindquist E.A."/>
            <person name="Grimwood J."/>
            <person name="Barry K."/>
            <person name="Rokhsar D.S."/>
            <person name="Schmutz J."/>
            <person name="Stiller J.W."/>
            <person name="Grossman A.R."/>
            <person name="Prochnik S.E."/>
        </authorList>
    </citation>
    <scope>NUCLEOTIDE SEQUENCE [LARGE SCALE GENOMIC DNA]</scope>
    <source>
        <strain evidence="2">4086291</strain>
    </source>
</reference>
<feature type="compositionally biased region" description="Pro residues" evidence="1">
    <location>
        <begin position="72"/>
        <end position="84"/>
    </location>
</feature>
<dbReference type="AlphaFoldDB" id="A0A1X6PH36"/>
<feature type="compositionally biased region" description="Basic and acidic residues" evidence="1">
    <location>
        <begin position="111"/>
        <end position="122"/>
    </location>
</feature>
<feature type="region of interest" description="Disordered" evidence="1">
    <location>
        <begin position="54"/>
        <end position="208"/>
    </location>
</feature>
<feature type="compositionally biased region" description="Low complexity" evidence="1">
    <location>
        <begin position="54"/>
        <end position="71"/>
    </location>
</feature>
<accession>A0A1X6PH36</accession>
<dbReference type="EMBL" id="KV918780">
    <property type="protein sequence ID" value="OSX80177.1"/>
    <property type="molecule type" value="Genomic_DNA"/>
</dbReference>
<dbReference type="Proteomes" id="UP000218209">
    <property type="component" value="Unassembled WGS sequence"/>
</dbReference>
<feature type="compositionally biased region" description="Basic and acidic residues" evidence="1">
    <location>
        <begin position="150"/>
        <end position="172"/>
    </location>
</feature>
<organism evidence="2 3">
    <name type="scientific">Porphyra umbilicalis</name>
    <name type="common">Purple laver</name>
    <name type="synonym">Red alga</name>
    <dbReference type="NCBI Taxonomy" id="2786"/>
    <lineage>
        <taxon>Eukaryota</taxon>
        <taxon>Rhodophyta</taxon>
        <taxon>Bangiophyceae</taxon>
        <taxon>Bangiales</taxon>
        <taxon>Bangiaceae</taxon>
        <taxon>Porphyra</taxon>
    </lineage>
</organism>
<feature type="region of interest" description="Disordered" evidence="1">
    <location>
        <begin position="1"/>
        <end position="40"/>
    </location>
</feature>
<evidence type="ECO:0000313" key="2">
    <source>
        <dbReference type="EMBL" id="OSX80177.1"/>
    </source>
</evidence>
<name>A0A1X6PH36_PORUM</name>
<proteinExistence type="predicted"/>
<evidence type="ECO:0000313" key="3">
    <source>
        <dbReference type="Proteomes" id="UP000218209"/>
    </source>
</evidence>
<evidence type="ECO:0000256" key="1">
    <source>
        <dbReference type="SAM" id="MobiDB-lite"/>
    </source>
</evidence>
<protein>
    <submittedName>
        <fullName evidence="2">Uncharacterized protein</fullName>
    </submittedName>
</protein>